<dbReference type="GO" id="GO:0016740">
    <property type="term" value="F:transferase activity"/>
    <property type="evidence" value="ECO:0007669"/>
    <property type="project" value="UniProtKB-KW"/>
</dbReference>
<dbReference type="PANTHER" id="PTHR48090:SF7">
    <property type="entry name" value="RFBJ PROTEIN"/>
    <property type="match status" value="1"/>
</dbReference>
<accession>A0AAU9D500</accession>
<feature type="transmembrane region" description="Helical" evidence="1">
    <location>
        <begin position="216"/>
        <end position="235"/>
    </location>
</feature>
<dbReference type="SUPFAM" id="SSF53448">
    <property type="entry name" value="Nucleotide-diphospho-sugar transferases"/>
    <property type="match status" value="1"/>
</dbReference>
<dbReference type="RefSeq" id="WP_307903972.1">
    <property type="nucleotide sequence ID" value="NZ_AP027059.1"/>
</dbReference>
<keyword evidence="4" id="KW-1185">Reference proteome</keyword>
<dbReference type="PANTHER" id="PTHR48090">
    <property type="entry name" value="UNDECAPRENYL-PHOSPHATE 4-DEOXY-4-FORMAMIDO-L-ARABINOSE TRANSFERASE-RELATED"/>
    <property type="match status" value="1"/>
</dbReference>
<dbReference type="Proteomes" id="UP001321582">
    <property type="component" value="Chromosome"/>
</dbReference>
<gene>
    <name evidence="3" type="ORF">HLVA_17000</name>
</gene>
<name>A0AAU9D500_9FUSO</name>
<keyword evidence="1" id="KW-1133">Transmembrane helix</keyword>
<feature type="domain" description="Glycosyltransferase 2-like" evidence="2">
    <location>
        <begin position="6"/>
        <end position="168"/>
    </location>
</feature>
<keyword evidence="3" id="KW-0808">Transferase</keyword>
<evidence type="ECO:0000313" key="3">
    <source>
        <dbReference type="EMBL" id="BDU51131.1"/>
    </source>
</evidence>
<reference evidence="3 4" key="1">
    <citation type="submission" date="2022-11" db="EMBL/GenBank/DDBJ databases">
        <title>Haliovirga abyssi gen. nov., sp. nov., a mesophilic fermentative bacterium isolated from the Iheya North hydrothermal field and the proposal of Haliovirgaceae fam. nov.</title>
        <authorList>
            <person name="Miyazaki U."/>
            <person name="Tame A."/>
            <person name="Miyazaki J."/>
            <person name="Takai K."/>
            <person name="Sawayama S."/>
            <person name="Kitajima M."/>
            <person name="Okamoto A."/>
            <person name="Nakagawa S."/>
        </authorList>
    </citation>
    <scope>NUCLEOTIDE SEQUENCE [LARGE SCALE GENOMIC DNA]</scope>
    <source>
        <strain evidence="3 4">IC12</strain>
    </source>
</reference>
<evidence type="ECO:0000256" key="1">
    <source>
        <dbReference type="SAM" id="Phobius"/>
    </source>
</evidence>
<dbReference type="Pfam" id="PF00535">
    <property type="entry name" value="Glycos_transf_2"/>
    <property type="match status" value="1"/>
</dbReference>
<dbReference type="AlphaFoldDB" id="A0AAU9D500"/>
<keyword evidence="1" id="KW-0812">Transmembrane</keyword>
<keyword evidence="1" id="KW-0472">Membrane</keyword>
<dbReference type="InterPro" id="IPR001173">
    <property type="entry name" value="Glyco_trans_2-like"/>
</dbReference>
<dbReference type="Gene3D" id="3.90.550.10">
    <property type="entry name" value="Spore Coat Polysaccharide Biosynthesis Protein SpsA, Chain A"/>
    <property type="match status" value="1"/>
</dbReference>
<proteinExistence type="predicted"/>
<dbReference type="KEGG" id="haby:HLVA_17000"/>
<protein>
    <submittedName>
        <fullName evidence="3">Glycosyl transferase family 2</fullName>
    </submittedName>
</protein>
<dbReference type="InterPro" id="IPR029044">
    <property type="entry name" value="Nucleotide-diphossugar_trans"/>
</dbReference>
<organism evidence="3 4">
    <name type="scientific">Haliovirga abyssi</name>
    <dbReference type="NCBI Taxonomy" id="2996794"/>
    <lineage>
        <taxon>Bacteria</taxon>
        <taxon>Fusobacteriati</taxon>
        <taxon>Fusobacteriota</taxon>
        <taxon>Fusobacteriia</taxon>
        <taxon>Fusobacteriales</taxon>
        <taxon>Haliovirgaceae</taxon>
        <taxon>Haliovirga</taxon>
    </lineage>
</organism>
<evidence type="ECO:0000313" key="4">
    <source>
        <dbReference type="Proteomes" id="UP001321582"/>
    </source>
</evidence>
<sequence>MGELLILIPAYNEEKHIEKVIKKISTVLKEIDIKSKIVVVNDGSKDNTEEIAKSAGAEVINHVFNMGYGAALQTGYKYAFKNEYKYVIQLDSDGQHEPENIKNIYEALKNGEGDLILGSRFLENRSNYNPTLFRKIGMGLFSWVTSTIIGKKITDITTGYQGLNRKVLKVFIQDIYPTDYPDADVLIMLYKKRLKINEVPVLMYELSNKESMHSGIIGPLYYVFKMFLSILVMLIRKL</sequence>
<dbReference type="CDD" id="cd04179">
    <property type="entry name" value="DPM_DPG-synthase_like"/>
    <property type="match status" value="1"/>
</dbReference>
<dbReference type="InterPro" id="IPR050256">
    <property type="entry name" value="Glycosyltransferase_2"/>
</dbReference>
<dbReference type="EMBL" id="AP027059">
    <property type="protein sequence ID" value="BDU51131.1"/>
    <property type="molecule type" value="Genomic_DNA"/>
</dbReference>
<evidence type="ECO:0000259" key="2">
    <source>
        <dbReference type="Pfam" id="PF00535"/>
    </source>
</evidence>